<dbReference type="InterPro" id="IPR024752">
    <property type="entry name" value="Myb/SANT-like_dom"/>
</dbReference>
<sequence>MASEGHYWQHQLFYCSHWTPDIEDTFVQALLEHHRNGAFHHDRTNCHAVMCALFDINAKYGSTFSYSYCQRRLAKLKIRHRVFQWITRKAAVDWDPNLNTLRADEYVREQISQM</sequence>
<feature type="domain" description="Myb/SANT-like" evidence="1">
    <location>
        <begin position="17"/>
        <end position="106"/>
    </location>
</feature>
<protein>
    <recommendedName>
        <fullName evidence="1">Myb/SANT-like domain-containing protein</fullName>
    </recommendedName>
</protein>
<comment type="caution">
    <text evidence="2">The sequence shown here is derived from an EMBL/GenBank/DDBJ whole genome shotgun (WGS) entry which is preliminary data.</text>
</comment>
<dbReference type="AlphaFoldDB" id="A0AAW2SSF9"/>
<gene>
    <name evidence="2" type="ORF">Slati_4501000</name>
</gene>
<dbReference type="EMBL" id="JACGWN010000016">
    <property type="protein sequence ID" value="KAL0395348.1"/>
    <property type="molecule type" value="Genomic_DNA"/>
</dbReference>
<organism evidence="2">
    <name type="scientific">Sesamum latifolium</name>
    <dbReference type="NCBI Taxonomy" id="2727402"/>
    <lineage>
        <taxon>Eukaryota</taxon>
        <taxon>Viridiplantae</taxon>
        <taxon>Streptophyta</taxon>
        <taxon>Embryophyta</taxon>
        <taxon>Tracheophyta</taxon>
        <taxon>Spermatophyta</taxon>
        <taxon>Magnoliopsida</taxon>
        <taxon>eudicotyledons</taxon>
        <taxon>Gunneridae</taxon>
        <taxon>Pentapetalae</taxon>
        <taxon>asterids</taxon>
        <taxon>lamiids</taxon>
        <taxon>Lamiales</taxon>
        <taxon>Pedaliaceae</taxon>
        <taxon>Sesamum</taxon>
    </lineage>
</organism>
<accession>A0AAW2SSF9</accession>
<evidence type="ECO:0000259" key="1">
    <source>
        <dbReference type="Pfam" id="PF12776"/>
    </source>
</evidence>
<dbReference type="Pfam" id="PF12776">
    <property type="entry name" value="Myb_DNA-bind_3"/>
    <property type="match status" value="1"/>
</dbReference>
<reference evidence="2" key="2">
    <citation type="journal article" date="2024" name="Plant">
        <title>Genomic evolution and insights into agronomic trait innovations of Sesamum species.</title>
        <authorList>
            <person name="Miao H."/>
            <person name="Wang L."/>
            <person name="Qu L."/>
            <person name="Liu H."/>
            <person name="Sun Y."/>
            <person name="Le M."/>
            <person name="Wang Q."/>
            <person name="Wei S."/>
            <person name="Zheng Y."/>
            <person name="Lin W."/>
            <person name="Duan Y."/>
            <person name="Cao H."/>
            <person name="Xiong S."/>
            <person name="Wang X."/>
            <person name="Wei L."/>
            <person name="Li C."/>
            <person name="Ma Q."/>
            <person name="Ju M."/>
            <person name="Zhao R."/>
            <person name="Li G."/>
            <person name="Mu C."/>
            <person name="Tian Q."/>
            <person name="Mei H."/>
            <person name="Zhang T."/>
            <person name="Gao T."/>
            <person name="Zhang H."/>
        </authorList>
    </citation>
    <scope>NUCLEOTIDE SEQUENCE</scope>
    <source>
        <strain evidence="2">KEN1</strain>
    </source>
</reference>
<name>A0AAW2SSF9_9LAMI</name>
<evidence type="ECO:0000313" key="2">
    <source>
        <dbReference type="EMBL" id="KAL0395348.1"/>
    </source>
</evidence>
<reference evidence="2" key="1">
    <citation type="submission" date="2020-06" db="EMBL/GenBank/DDBJ databases">
        <authorList>
            <person name="Li T."/>
            <person name="Hu X."/>
            <person name="Zhang T."/>
            <person name="Song X."/>
            <person name="Zhang H."/>
            <person name="Dai N."/>
            <person name="Sheng W."/>
            <person name="Hou X."/>
            <person name="Wei L."/>
        </authorList>
    </citation>
    <scope>NUCLEOTIDE SEQUENCE</scope>
    <source>
        <strain evidence="2">KEN1</strain>
        <tissue evidence="2">Leaf</tissue>
    </source>
</reference>
<proteinExistence type="predicted"/>